<dbReference type="PROSITE" id="PS00622">
    <property type="entry name" value="HTH_LUXR_1"/>
    <property type="match status" value="1"/>
</dbReference>
<dbReference type="Pfam" id="PF00072">
    <property type="entry name" value="Response_reg"/>
    <property type="match status" value="1"/>
</dbReference>
<keyword evidence="2" id="KW-0238">DNA-binding</keyword>
<evidence type="ECO:0000256" key="2">
    <source>
        <dbReference type="ARBA" id="ARBA00023125"/>
    </source>
</evidence>
<dbReference type="PROSITE" id="PS50110">
    <property type="entry name" value="RESPONSE_REGULATORY"/>
    <property type="match status" value="1"/>
</dbReference>
<dbReference type="InterPro" id="IPR011006">
    <property type="entry name" value="CheY-like_superfamily"/>
</dbReference>
<dbReference type="GO" id="GO:0003677">
    <property type="term" value="F:DNA binding"/>
    <property type="evidence" value="ECO:0007669"/>
    <property type="project" value="UniProtKB-KW"/>
</dbReference>
<feature type="domain" description="Response regulatory" evidence="5">
    <location>
        <begin position="31"/>
        <end position="145"/>
    </location>
</feature>
<dbReference type="EMBL" id="LR134473">
    <property type="protein sequence ID" value="VEI03331.1"/>
    <property type="molecule type" value="Genomic_DNA"/>
</dbReference>
<evidence type="ECO:0000256" key="3">
    <source>
        <dbReference type="PROSITE-ProRule" id="PRU00169"/>
    </source>
</evidence>
<keyword evidence="1 3" id="KW-0597">Phosphoprotein</keyword>
<dbReference type="PANTHER" id="PTHR45566:SF1">
    <property type="entry name" value="HTH-TYPE TRANSCRIPTIONAL REGULATOR YHJB-RELATED"/>
    <property type="match status" value="1"/>
</dbReference>
<dbReference type="InterPro" id="IPR000792">
    <property type="entry name" value="Tscrpt_reg_LuxR_C"/>
</dbReference>
<dbReference type="InterPro" id="IPR001789">
    <property type="entry name" value="Sig_transdc_resp-reg_receiver"/>
</dbReference>
<dbReference type="PANTHER" id="PTHR45566">
    <property type="entry name" value="HTH-TYPE TRANSCRIPTIONAL REGULATOR YHJB-RELATED"/>
    <property type="match status" value="1"/>
</dbReference>
<dbReference type="SUPFAM" id="SSF52172">
    <property type="entry name" value="CheY-like"/>
    <property type="match status" value="1"/>
</dbReference>
<name>A0A3S4V2K0_9ACTN</name>
<feature type="compositionally biased region" description="Low complexity" evidence="4">
    <location>
        <begin position="8"/>
        <end position="23"/>
    </location>
</feature>
<dbReference type="AlphaFoldDB" id="A0A3S4V2K0"/>
<dbReference type="Pfam" id="PF00196">
    <property type="entry name" value="GerE"/>
    <property type="match status" value="1"/>
</dbReference>
<feature type="modified residue" description="4-aspartylphosphate" evidence="3">
    <location>
        <position position="80"/>
    </location>
</feature>
<dbReference type="Gene3D" id="1.10.10.10">
    <property type="entry name" value="Winged helix-like DNA-binding domain superfamily/Winged helix DNA-binding domain"/>
    <property type="match status" value="1"/>
</dbReference>
<organism evidence="6 7">
    <name type="scientific">Acidipropionibacterium jensenii</name>
    <dbReference type="NCBI Taxonomy" id="1749"/>
    <lineage>
        <taxon>Bacteria</taxon>
        <taxon>Bacillati</taxon>
        <taxon>Actinomycetota</taxon>
        <taxon>Actinomycetes</taxon>
        <taxon>Propionibacteriales</taxon>
        <taxon>Propionibacteriaceae</taxon>
        <taxon>Acidipropionibacterium</taxon>
    </lineage>
</organism>
<evidence type="ECO:0000256" key="4">
    <source>
        <dbReference type="SAM" id="MobiDB-lite"/>
    </source>
</evidence>
<dbReference type="InterPro" id="IPR058245">
    <property type="entry name" value="NreC/VraR/RcsB-like_REC"/>
</dbReference>
<dbReference type="InterPro" id="IPR051015">
    <property type="entry name" value="EvgA-like"/>
</dbReference>
<dbReference type="GO" id="GO:0006355">
    <property type="term" value="P:regulation of DNA-templated transcription"/>
    <property type="evidence" value="ECO:0007669"/>
    <property type="project" value="InterPro"/>
</dbReference>
<gene>
    <name evidence="6" type="primary">narL</name>
    <name evidence="6" type="ORF">NCTC13652_01531</name>
</gene>
<accession>A0A3S4V2K0</accession>
<sequence length="240" mass="25504">MMHADNGPSAARRSAAAPSSKPPTGCEHSLVLAAVDDVPVLLEGVRVVLATRMPIADYTCAATVDELLASGIRPDVVLLDIRLNDGSLPHQNVTRIVRDLGAPVLMFSQEAQPSVLQACLAAGAAGMLEKNADADTLAEAVATVAGGEPWLSQEWAQVVSDPTWIMPHLAEREQEALRLFAAGLKAATIARRMGVQGDTVGTWLKRIRGKYIAAGRPAPTRTDLYIRAVEDGYCEGPQPH</sequence>
<dbReference type="RefSeq" id="WP_161626023.1">
    <property type="nucleotide sequence ID" value="NZ_JAKDOF010000098.1"/>
</dbReference>
<reference evidence="6 7" key="1">
    <citation type="submission" date="2018-12" db="EMBL/GenBank/DDBJ databases">
        <authorList>
            <consortium name="Pathogen Informatics"/>
        </authorList>
    </citation>
    <scope>NUCLEOTIDE SEQUENCE [LARGE SCALE GENOMIC DNA]</scope>
    <source>
        <strain evidence="6 7">NCTC13652</strain>
    </source>
</reference>
<evidence type="ECO:0000313" key="6">
    <source>
        <dbReference type="EMBL" id="VEI03331.1"/>
    </source>
</evidence>
<evidence type="ECO:0000256" key="1">
    <source>
        <dbReference type="ARBA" id="ARBA00022553"/>
    </source>
</evidence>
<dbReference type="GO" id="GO:0000160">
    <property type="term" value="P:phosphorelay signal transduction system"/>
    <property type="evidence" value="ECO:0007669"/>
    <property type="project" value="InterPro"/>
</dbReference>
<evidence type="ECO:0000259" key="5">
    <source>
        <dbReference type="PROSITE" id="PS50110"/>
    </source>
</evidence>
<dbReference type="STRING" id="1122997.GCA_000425285_02195"/>
<dbReference type="Proteomes" id="UP000277858">
    <property type="component" value="Chromosome"/>
</dbReference>
<dbReference type="InterPro" id="IPR036388">
    <property type="entry name" value="WH-like_DNA-bd_sf"/>
</dbReference>
<feature type="region of interest" description="Disordered" evidence="4">
    <location>
        <begin position="1"/>
        <end position="23"/>
    </location>
</feature>
<dbReference type="Gene3D" id="3.40.50.2300">
    <property type="match status" value="1"/>
</dbReference>
<dbReference type="CDD" id="cd17535">
    <property type="entry name" value="REC_NarL-like"/>
    <property type="match status" value="1"/>
</dbReference>
<dbReference type="SMART" id="SM00448">
    <property type="entry name" value="REC"/>
    <property type="match status" value="1"/>
</dbReference>
<keyword evidence="7" id="KW-1185">Reference proteome</keyword>
<dbReference type="InterPro" id="IPR016032">
    <property type="entry name" value="Sig_transdc_resp-reg_C-effctor"/>
</dbReference>
<proteinExistence type="predicted"/>
<evidence type="ECO:0000313" key="7">
    <source>
        <dbReference type="Proteomes" id="UP000277858"/>
    </source>
</evidence>
<dbReference type="SUPFAM" id="SSF46894">
    <property type="entry name" value="C-terminal effector domain of the bipartite response regulators"/>
    <property type="match status" value="1"/>
</dbReference>
<protein>
    <submittedName>
        <fullName evidence="6">Probable transcriptional regulatory protein NarL</fullName>
    </submittedName>
</protein>